<protein>
    <submittedName>
        <fullName evidence="1">Uncharacterized protein</fullName>
    </submittedName>
</protein>
<organism evidence="1 2">
    <name type="scientific">Mucilaginibacter paludis DSM 18603</name>
    <dbReference type="NCBI Taxonomy" id="714943"/>
    <lineage>
        <taxon>Bacteria</taxon>
        <taxon>Pseudomonadati</taxon>
        <taxon>Bacteroidota</taxon>
        <taxon>Sphingobacteriia</taxon>
        <taxon>Sphingobacteriales</taxon>
        <taxon>Sphingobacteriaceae</taxon>
        <taxon>Mucilaginibacter</taxon>
    </lineage>
</organism>
<keyword evidence="2" id="KW-1185">Reference proteome</keyword>
<dbReference type="Proteomes" id="UP000002774">
    <property type="component" value="Chromosome"/>
</dbReference>
<dbReference type="AlphaFoldDB" id="H1Y2D5"/>
<evidence type="ECO:0000313" key="2">
    <source>
        <dbReference type="Proteomes" id="UP000002774"/>
    </source>
</evidence>
<reference evidence="1" key="1">
    <citation type="submission" date="2011-09" db="EMBL/GenBank/DDBJ databases">
        <title>The permanent draft genome of Mucilaginibacter paludis DSM 18603.</title>
        <authorList>
            <consortium name="US DOE Joint Genome Institute (JGI-PGF)"/>
            <person name="Lucas S."/>
            <person name="Han J."/>
            <person name="Lapidus A."/>
            <person name="Bruce D."/>
            <person name="Goodwin L."/>
            <person name="Pitluck S."/>
            <person name="Peters L."/>
            <person name="Kyrpides N."/>
            <person name="Mavromatis K."/>
            <person name="Ivanova N."/>
            <person name="Mikhailova N."/>
            <person name="Held B."/>
            <person name="Detter J.C."/>
            <person name="Tapia R."/>
            <person name="Han C."/>
            <person name="Land M."/>
            <person name="Hauser L."/>
            <person name="Markowitz V."/>
            <person name="Cheng J.-F."/>
            <person name="Hugenholtz P."/>
            <person name="Woyke T."/>
            <person name="Wu D."/>
            <person name="Tindall B."/>
            <person name="Brambilla E."/>
            <person name="Klenk H.-P."/>
            <person name="Eisen J.A."/>
        </authorList>
    </citation>
    <scope>NUCLEOTIDE SEQUENCE [LARGE SCALE GENOMIC DNA]</scope>
    <source>
        <strain evidence="1">DSM 18603</strain>
    </source>
</reference>
<gene>
    <name evidence="1" type="ORF">Mucpa_3819</name>
</gene>
<accession>H1Y2D5</accession>
<dbReference type="RefSeq" id="WP_008508559.1">
    <property type="nucleotide sequence ID" value="NZ_CM001403.1"/>
</dbReference>
<name>H1Y2D5_9SPHI</name>
<sequence>MQIAAGKISYYCFNSNCKSSVFYLRTTKVTDLPFEVNLLTEKHSCEACGHELTSLLNIEIKKAFLDAFLGI</sequence>
<proteinExistence type="predicted"/>
<dbReference type="EMBL" id="CM001403">
    <property type="protein sequence ID" value="EHQ27915.1"/>
    <property type="molecule type" value="Genomic_DNA"/>
</dbReference>
<dbReference type="HOGENOM" id="CLU_2735653_0_0_10"/>
<dbReference type="STRING" id="714943.Mucpa_3819"/>
<evidence type="ECO:0000313" key="1">
    <source>
        <dbReference type="EMBL" id="EHQ27915.1"/>
    </source>
</evidence>